<sequence length="49" mass="5464">MQGGIFLLTINLGAFFKLTTNIRGAFFSLTTNVRSILPTDHQCKEHSSH</sequence>
<protein>
    <submittedName>
        <fullName evidence="1">Uncharacterized protein</fullName>
    </submittedName>
</protein>
<gene>
    <name evidence="1" type="ORF">SPARVUS_LOCUS8042029</name>
</gene>
<comment type="caution">
    <text evidence="1">The sequence shown here is derived from an EMBL/GenBank/DDBJ whole genome shotgun (WGS) entry which is preliminary data.</text>
</comment>
<dbReference type="Proteomes" id="UP001162483">
    <property type="component" value="Unassembled WGS sequence"/>
</dbReference>
<accession>A0ABN9DQA9</accession>
<keyword evidence="2" id="KW-1185">Reference proteome</keyword>
<evidence type="ECO:0000313" key="2">
    <source>
        <dbReference type="Proteomes" id="UP001162483"/>
    </source>
</evidence>
<organism evidence="1 2">
    <name type="scientific">Staurois parvus</name>
    <dbReference type="NCBI Taxonomy" id="386267"/>
    <lineage>
        <taxon>Eukaryota</taxon>
        <taxon>Metazoa</taxon>
        <taxon>Chordata</taxon>
        <taxon>Craniata</taxon>
        <taxon>Vertebrata</taxon>
        <taxon>Euteleostomi</taxon>
        <taxon>Amphibia</taxon>
        <taxon>Batrachia</taxon>
        <taxon>Anura</taxon>
        <taxon>Neobatrachia</taxon>
        <taxon>Ranoidea</taxon>
        <taxon>Ranidae</taxon>
        <taxon>Staurois</taxon>
    </lineage>
</organism>
<name>A0ABN9DQA9_9NEOB</name>
<reference evidence="1" key="1">
    <citation type="submission" date="2023-05" db="EMBL/GenBank/DDBJ databases">
        <authorList>
            <person name="Stuckert A."/>
        </authorList>
    </citation>
    <scope>NUCLEOTIDE SEQUENCE</scope>
</reference>
<dbReference type="EMBL" id="CATNWA010014694">
    <property type="protein sequence ID" value="CAI9574795.1"/>
    <property type="molecule type" value="Genomic_DNA"/>
</dbReference>
<proteinExistence type="predicted"/>
<evidence type="ECO:0000313" key="1">
    <source>
        <dbReference type="EMBL" id="CAI9574795.1"/>
    </source>
</evidence>